<feature type="transmembrane region" description="Helical" evidence="2">
    <location>
        <begin position="932"/>
        <end position="965"/>
    </location>
</feature>
<organism evidence="3 4">
    <name type="scientific">Plasmodium gonderi</name>
    <dbReference type="NCBI Taxonomy" id="77519"/>
    <lineage>
        <taxon>Eukaryota</taxon>
        <taxon>Sar</taxon>
        <taxon>Alveolata</taxon>
        <taxon>Apicomplexa</taxon>
        <taxon>Aconoidasida</taxon>
        <taxon>Haemosporida</taxon>
        <taxon>Plasmodiidae</taxon>
        <taxon>Plasmodium</taxon>
        <taxon>Plasmodium (Plasmodium)</taxon>
    </lineage>
</organism>
<protein>
    <submittedName>
        <fullName evidence="3">Uncharacterized protein</fullName>
    </submittedName>
</protein>
<evidence type="ECO:0000313" key="4">
    <source>
        <dbReference type="Proteomes" id="UP000195521"/>
    </source>
</evidence>
<keyword evidence="2" id="KW-0812">Transmembrane</keyword>
<feature type="transmembrane region" description="Helical" evidence="2">
    <location>
        <begin position="754"/>
        <end position="773"/>
    </location>
</feature>
<dbReference type="Proteomes" id="UP000195521">
    <property type="component" value="Unassembled WGS sequence"/>
</dbReference>
<dbReference type="AlphaFoldDB" id="A0A1Y1JKV5"/>
<comment type="caution">
    <text evidence="3">The sequence shown here is derived from an EMBL/GenBank/DDBJ whole genome shotgun (WGS) entry which is preliminary data.</text>
</comment>
<feature type="transmembrane region" description="Helical" evidence="2">
    <location>
        <begin position="658"/>
        <end position="680"/>
    </location>
</feature>
<feature type="transmembrane region" description="Helical" evidence="2">
    <location>
        <begin position="793"/>
        <end position="811"/>
    </location>
</feature>
<name>A0A1Y1JKV5_PLAGO</name>
<accession>A0A1Y1JKV5</accession>
<evidence type="ECO:0000256" key="1">
    <source>
        <dbReference type="SAM" id="MobiDB-lite"/>
    </source>
</evidence>
<keyword evidence="2" id="KW-1133">Transmembrane helix</keyword>
<feature type="transmembrane region" description="Helical" evidence="2">
    <location>
        <begin position="471"/>
        <end position="488"/>
    </location>
</feature>
<dbReference type="RefSeq" id="XP_028545650.1">
    <property type="nucleotide sequence ID" value="XM_028689849.1"/>
</dbReference>
<proteinExistence type="predicted"/>
<keyword evidence="4" id="KW-1185">Reference proteome</keyword>
<keyword evidence="2" id="KW-0472">Membrane</keyword>
<feature type="transmembrane region" description="Helical" evidence="2">
    <location>
        <begin position="1112"/>
        <end position="1133"/>
    </location>
</feature>
<dbReference type="GeneID" id="39749804"/>
<feature type="transmembrane region" description="Helical" evidence="2">
    <location>
        <begin position="971"/>
        <end position="990"/>
    </location>
</feature>
<reference evidence="4" key="1">
    <citation type="submission" date="2017-04" db="EMBL/GenBank/DDBJ databases">
        <title>Plasmodium gonderi genome.</title>
        <authorList>
            <person name="Arisue N."/>
            <person name="Honma H."/>
            <person name="Kawai S."/>
            <person name="Tougan T."/>
            <person name="Tanabe K."/>
            <person name="Horii T."/>
        </authorList>
    </citation>
    <scope>NUCLEOTIDE SEQUENCE [LARGE SCALE GENOMIC DNA]</scope>
    <source>
        <strain evidence="4">ATCC 30045</strain>
    </source>
</reference>
<evidence type="ECO:0000313" key="3">
    <source>
        <dbReference type="EMBL" id="GAW83061.1"/>
    </source>
</evidence>
<feature type="transmembrane region" description="Helical" evidence="2">
    <location>
        <begin position="906"/>
        <end position="925"/>
    </location>
</feature>
<dbReference type="OMA" id="WIPKITI"/>
<feature type="transmembrane region" description="Helical" evidence="2">
    <location>
        <begin position="1031"/>
        <end position="1049"/>
    </location>
</feature>
<feature type="compositionally biased region" description="Basic and acidic residues" evidence="1">
    <location>
        <begin position="616"/>
        <end position="628"/>
    </location>
</feature>
<feature type="transmembrane region" description="Helical" evidence="2">
    <location>
        <begin position="1082"/>
        <end position="1100"/>
    </location>
</feature>
<feature type="transmembrane region" description="Helical" evidence="2">
    <location>
        <begin position="715"/>
        <end position="733"/>
    </location>
</feature>
<feature type="region of interest" description="Disordered" evidence="1">
    <location>
        <begin position="555"/>
        <end position="628"/>
    </location>
</feature>
<sequence length="1164" mass="138907">MLRNTGKFPNNTFEEDKVKEKTIIYNRRIDKEIKNLKESKLIHDKNVYITINQVNQANQADVVEENNNHILLEHNSVGTKWNKYLCLLESFNEKYFQSDTFFLRNFVNNVKNLKKKINTRSYMTNDDVISPTVLEELNKYNRYANVVCPFFDIYEILNFGSIFDNFSDFLNEICYFLENFEIFKNGFMKEQRVFGNLSENNETENDPFDSHENSKFSFFTNTFFEIIYKDFTIHLRNIQREVINKVLYSNDYEEESFYETFSLFFHRYYSINESVVFSFFIFDDYPFSKPYVNIDHVPFCLLRKKNQRKLKGDKYNKRNVISILLHEEKGWVPKITIVNLFEGSQNFVHKLFFYYQYKIYLFYYYLNKHKIFERFFENNCKVNFETYPLVYAYVATVDKKLATQKVKRKKNYSNLLYSINNCEFINQNILLYKFFYTYKKLKRKNYYPGNVEKITSSIQQIIQIKKKKYEYYIYLFFLLFIFFLPQFIKNVYIYHSEEIQNYLTYVGKNGFAQFGNLKDDDARTVRTHPLFYVYVERLSRFNFAQMSKGRNAFDTASIPDEEPNFHGDKEKRVNKKLGKEEKGQLGKDAVENRIKSSKDMMKEMESSAPSTTSDALSRKGEWSNSEKTKNDKIDNNLIITQKKKSAERGIEKNARINILTIVLLAITEFLVFTLGVIYNLHLLKKRMNHNNFVVNICSSMLILYNPLFYSNNTNYVTVFSLGLLFWTLNFILLKRMYISLVVYFIATYFDTRNLSFFFPILFIYTYTNSRYVIRKGNKVKSIFKNWYDVVKHVLLYTLTFFMISLFFFYTFSEEQIPWITIIKRCLHFISEHFEALGQSFIKNNNGSFYSSSDTKTMTGGNESRNMGGSYSNIVENISYRYIFFPCYIPHILIILFNYLIVVNTIAKLYCSLMFSSIVFFFMSWGNHYCCNYFLTVLLILLFLFINVVRSSSILLNIIFTSYIIITSDSFNIYLFSLTIFYFLFHFYLMFPSHNFLLNINYHAYICFKLIKQVCSYVLCNMVYLYETSIKNIVLSFVVMLFSSSSSSVITPPDENYTRDILQRKEIQLKIILCLYSHLPRDFLHIPVTLFTFVLFILLGFLRVHAQRRYPKIALHSLKLLTVITLLTILLLFYTKRKKFKKLDFLSTPESACKRTFPLERSKKL</sequence>
<dbReference type="EMBL" id="BDQF01000014">
    <property type="protein sequence ID" value="GAW83061.1"/>
    <property type="molecule type" value="Genomic_DNA"/>
</dbReference>
<feature type="transmembrane region" description="Helical" evidence="2">
    <location>
        <begin position="1002"/>
        <end position="1025"/>
    </location>
</feature>
<feature type="compositionally biased region" description="Basic and acidic residues" evidence="1">
    <location>
        <begin position="563"/>
        <end position="605"/>
    </location>
</feature>
<evidence type="ECO:0000256" key="2">
    <source>
        <dbReference type="SAM" id="Phobius"/>
    </source>
</evidence>
<feature type="transmembrane region" description="Helical" evidence="2">
    <location>
        <begin position="881"/>
        <end position="900"/>
    </location>
</feature>
<dbReference type="OrthoDB" id="372506at2759"/>
<feature type="transmembrane region" description="Helical" evidence="2">
    <location>
        <begin position="692"/>
        <end position="709"/>
    </location>
</feature>
<gene>
    <name evidence="3" type="ORF">PGO_133330</name>
</gene>